<dbReference type="Proteomes" id="UP000011747">
    <property type="component" value="Unassembled WGS sequence"/>
</dbReference>
<organism evidence="1 2">
    <name type="scientific">Bacillus smithii 7_3_47FAA</name>
    <dbReference type="NCBI Taxonomy" id="665952"/>
    <lineage>
        <taxon>Bacteria</taxon>
        <taxon>Bacillati</taxon>
        <taxon>Bacillota</taxon>
        <taxon>Bacilli</taxon>
        <taxon>Bacillales</taxon>
        <taxon>Bacillaceae</taxon>
        <taxon>Bacillus</taxon>
    </lineage>
</organism>
<dbReference type="AlphaFoldDB" id="G9QQ89"/>
<accession>G9QQ89</accession>
<protein>
    <submittedName>
        <fullName evidence="1">Uncharacterized protein</fullName>
    </submittedName>
</protein>
<dbReference type="HOGENOM" id="CLU_3380588_0_0_9"/>
<comment type="caution">
    <text evidence="1">The sequence shown here is derived from an EMBL/GenBank/DDBJ whole genome shotgun (WGS) entry which is preliminary data.</text>
</comment>
<evidence type="ECO:0000313" key="1">
    <source>
        <dbReference type="EMBL" id="EHL73403.1"/>
    </source>
</evidence>
<keyword evidence="2" id="KW-1185">Reference proteome</keyword>
<dbReference type="EMBL" id="ACWF01000158">
    <property type="protein sequence ID" value="EHL73403.1"/>
    <property type="molecule type" value="Genomic_DNA"/>
</dbReference>
<gene>
    <name evidence="1" type="ORF">HMPREF1015_00456</name>
</gene>
<sequence>MARRFLYAGKTADNKEATKIKGNKDLTSAGVFE</sequence>
<dbReference type="PATRIC" id="fig|665952.3.peg.3379"/>
<proteinExistence type="predicted"/>
<name>G9QQ89_9BACI</name>
<reference evidence="1 2" key="1">
    <citation type="submission" date="2011-09" db="EMBL/GenBank/DDBJ databases">
        <title>The Genome Sequence of Bacillus smithii 7_3_47FAA.</title>
        <authorList>
            <consortium name="The Broad Institute Genome Sequencing Platform"/>
            <person name="Earl A."/>
            <person name="Ward D."/>
            <person name="Feldgarden M."/>
            <person name="Gevers D."/>
            <person name="Daigneault M."/>
            <person name="Strauss J."/>
            <person name="Allen-Vercoe E."/>
            <person name="Young S.K."/>
            <person name="Zeng Q."/>
            <person name="Gargeya S."/>
            <person name="Fitzgerald M."/>
            <person name="Haas B."/>
            <person name="Abouelleil A."/>
            <person name="Alvarado L."/>
            <person name="Arachchi H.M."/>
            <person name="Berlin A."/>
            <person name="Brown A."/>
            <person name="Chapman S.B."/>
            <person name="Chen Z."/>
            <person name="Dunbar C."/>
            <person name="Freedman E."/>
            <person name="Gearin G."/>
            <person name="Goldberg J."/>
            <person name="Griggs A."/>
            <person name="Gujja S."/>
            <person name="Heiman D."/>
            <person name="Howarth C."/>
            <person name="Larson L."/>
            <person name="Lui A."/>
            <person name="MacDonald P.J.P."/>
            <person name="Montmayeur A."/>
            <person name="Murphy C."/>
            <person name="Neiman D."/>
            <person name="Pearson M."/>
            <person name="Priest M."/>
            <person name="Roberts A."/>
            <person name="Saif S."/>
            <person name="Shea T."/>
            <person name="Shenoy N."/>
            <person name="Sisk P."/>
            <person name="Stolte C."/>
            <person name="Sykes S."/>
            <person name="Wortman J."/>
            <person name="Nusbaum C."/>
            <person name="Birren B."/>
        </authorList>
    </citation>
    <scope>NUCLEOTIDE SEQUENCE [LARGE SCALE GENOMIC DNA]</scope>
    <source>
        <strain evidence="1 2">7_3_47FAA</strain>
    </source>
</reference>
<evidence type="ECO:0000313" key="2">
    <source>
        <dbReference type="Proteomes" id="UP000011747"/>
    </source>
</evidence>